<proteinExistence type="inferred from homology"/>
<reference evidence="6 7" key="1">
    <citation type="submission" date="2018-10" db="EMBL/GenBank/DDBJ databases">
        <title>Draft genome of Cortibacter populi DSM10536.</title>
        <authorList>
            <person name="Bernier A.-M."/>
            <person name="Bernard K."/>
        </authorList>
    </citation>
    <scope>NUCLEOTIDE SEQUENCE [LARGE SCALE GENOMIC DNA]</scope>
    <source>
        <strain evidence="6 7">DSM 105136</strain>
    </source>
</reference>
<dbReference type="FunFam" id="3.40.190.290:FF:000001">
    <property type="entry name" value="Transcriptional regulator, LysR family"/>
    <property type="match status" value="1"/>
</dbReference>
<dbReference type="InterPro" id="IPR036388">
    <property type="entry name" value="WH-like_DNA-bd_sf"/>
</dbReference>
<accession>A0A3M6QQ18</accession>
<evidence type="ECO:0000313" key="7">
    <source>
        <dbReference type="Proteomes" id="UP000278006"/>
    </source>
</evidence>
<dbReference type="SUPFAM" id="SSF46785">
    <property type="entry name" value="Winged helix' DNA-binding domain"/>
    <property type="match status" value="1"/>
</dbReference>
<dbReference type="InterPro" id="IPR000847">
    <property type="entry name" value="LysR_HTH_N"/>
</dbReference>
<dbReference type="FunFam" id="1.10.10.10:FF:000001">
    <property type="entry name" value="LysR family transcriptional regulator"/>
    <property type="match status" value="1"/>
</dbReference>
<dbReference type="Gene3D" id="1.10.10.10">
    <property type="entry name" value="Winged helix-like DNA-binding domain superfamily/Winged helix DNA-binding domain"/>
    <property type="match status" value="1"/>
</dbReference>
<dbReference type="GO" id="GO:0003700">
    <property type="term" value="F:DNA-binding transcription factor activity"/>
    <property type="evidence" value="ECO:0007669"/>
    <property type="project" value="InterPro"/>
</dbReference>
<dbReference type="InterPro" id="IPR058163">
    <property type="entry name" value="LysR-type_TF_proteobact-type"/>
</dbReference>
<dbReference type="GO" id="GO:0043565">
    <property type="term" value="F:sequence-specific DNA binding"/>
    <property type="evidence" value="ECO:0007669"/>
    <property type="project" value="TreeGrafter"/>
</dbReference>
<evidence type="ECO:0000256" key="4">
    <source>
        <dbReference type="ARBA" id="ARBA00023163"/>
    </source>
</evidence>
<organism evidence="6 7">
    <name type="scientific">Corticibacter populi</name>
    <dbReference type="NCBI Taxonomy" id="1550736"/>
    <lineage>
        <taxon>Bacteria</taxon>
        <taxon>Pseudomonadati</taxon>
        <taxon>Pseudomonadota</taxon>
        <taxon>Betaproteobacteria</taxon>
        <taxon>Burkholderiales</taxon>
        <taxon>Comamonadaceae</taxon>
        <taxon>Corticibacter</taxon>
    </lineage>
</organism>
<dbReference type="AlphaFoldDB" id="A0A3M6QQ18"/>
<sequence length="320" mass="34646">MPRLDDLQVFVLAADAGSFSAAARQQGTSPARASAAVQRLERALGVRLFLRSTRSLRLSDDGQRYLPHARAMLAALGDGALALAEAQAAVAGPLRLSVPSDLGRNVLLPWLDAFQAQHPLLTLQVRISDQLADFFRAPLDAGIRSGALADSSLVALPLAPHNRRTLCAAPAYLARHGAPRRPQDLAHHNCLRFVMGEQLFERWPFHLPGGMQTAAVRGDRISDDADVVRRWAVAGHGLLYKSRLDVAADLLAGRLVELFPPQWGQPAPLHLVCADRSVLTPAMQQLHRWLAQCCAQLQARLEAAPPVGQGQAQRCDQEAG</sequence>
<dbReference type="InterPro" id="IPR005119">
    <property type="entry name" value="LysR_subst-bd"/>
</dbReference>
<dbReference type="CDD" id="cd08422">
    <property type="entry name" value="PBP2_CrgA_like"/>
    <property type="match status" value="1"/>
</dbReference>
<dbReference type="PANTHER" id="PTHR30537">
    <property type="entry name" value="HTH-TYPE TRANSCRIPTIONAL REGULATOR"/>
    <property type="match status" value="1"/>
</dbReference>
<dbReference type="OrthoDB" id="9786526at2"/>
<name>A0A3M6QQ18_9BURK</name>
<comment type="caution">
    <text evidence="6">The sequence shown here is derived from an EMBL/GenBank/DDBJ whole genome shotgun (WGS) entry which is preliminary data.</text>
</comment>
<dbReference type="EMBL" id="RDQO01000004">
    <property type="protein sequence ID" value="RMX05073.1"/>
    <property type="molecule type" value="Genomic_DNA"/>
</dbReference>
<dbReference type="PROSITE" id="PS50931">
    <property type="entry name" value="HTH_LYSR"/>
    <property type="match status" value="1"/>
</dbReference>
<dbReference type="PANTHER" id="PTHR30537:SF21">
    <property type="entry name" value="HTH-TYPE TRANSCRIPTIONAL REGULATOR SINR-RELATED"/>
    <property type="match status" value="1"/>
</dbReference>
<dbReference type="Proteomes" id="UP000278006">
    <property type="component" value="Unassembled WGS sequence"/>
</dbReference>
<evidence type="ECO:0000256" key="1">
    <source>
        <dbReference type="ARBA" id="ARBA00009437"/>
    </source>
</evidence>
<keyword evidence="2" id="KW-0805">Transcription regulation</keyword>
<dbReference type="SUPFAM" id="SSF53850">
    <property type="entry name" value="Periplasmic binding protein-like II"/>
    <property type="match status" value="1"/>
</dbReference>
<dbReference type="Gene3D" id="3.40.190.290">
    <property type="match status" value="1"/>
</dbReference>
<keyword evidence="7" id="KW-1185">Reference proteome</keyword>
<dbReference type="GO" id="GO:0006351">
    <property type="term" value="P:DNA-templated transcription"/>
    <property type="evidence" value="ECO:0007669"/>
    <property type="project" value="TreeGrafter"/>
</dbReference>
<protein>
    <submittedName>
        <fullName evidence="6">LysR family transcriptional regulator</fullName>
    </submittedName>
</protein>
<evidence type="ECO:0000259" key="5">
    <source>
        <dbReference type="PROSITE" id="PS50931"/>
    </source>
</evidence>
<evidence type="ECO:0000313" key="6">
    <source>
        <dbReference type="EMBL" id="RMX05073.1"/>
    </source>
</evidence>
<keyword evidence="4" id="KW-0804">Transcription</keyword>
<gene>
    <name evidence="6" type="ORF">D8I35_14050</name>
</gene>
<dbReference type="InterPro" id="IPR036390">
    <property type="entry name" value="WH_DNA-bd_sf"/>
</dbReference>
<feature type="domain" description="HTH lysR-type" evidence="5">
    <location>
        <begin position="2"/>
        <end position="59"/>
    </location>
</feature>
<dbReference type="Pfam" id="PF00126">
    <property type="entry name" value="HTH_1"/>
    <property type="match status" value="1"/>
</dbReference>
<dbReference type="Pfam" id="PF03466">
    <property type="entry name" value="LysR_substrate"/>
    <property type="match status" value="1"/>
</dbReference>
<evidence type="ECO:0000256" key="3">
    <source>
        <dbReference type="ARBA" id="ARBA00023125"/>
    </source>
</evidence>
<comment type="similarity">
    <text evidence="1">Belongs to the LysR transcriptional regulatory family.</text>
</comment>
<dbReference type="RefSeq" id="WP_122230613.1">
    <property type="nucleotide sequence ID" value="NZ_RDQO01000004.1"/>
</dbReference>
<evidence type="ECO:0000256" key="2">
    <source>
        <dbReference type="ARBA" id="ARBA00023015"/>
    </source>
</evidence>
<keyword evidence="3" id="KW-0238">DNA-binding</keyword>